<dbReference type="InterPro" id="IPR006439">
    <property type="entry name" value="HAD-SF_hydro_IA"/>
</dbReference>
<organism evidence="1 2">
    <name type="scientific">Svornostia abyssi</name>
    <dbReference type="NCBI Taxonomy" id="2898438"/>
    <lineage>
        <taxon>Bacteria</taxon>
        <taxon>Bacillati</taxon>
        <taxon>Actinomycetota</taxon>
        <taxon>Thermoleophilia</taxon>
        <taxon>Solirubrobacterales</taxon>
        <taxon>Baekduiaceae</taxon>
        <taxon>Svornostia</taxon>
    </lineage>
</organism>
<dbReference type="NCBIfam" id="TIGR01509">
    <property type="entry name" value="HAD-SF-IA-v3"/>
    <property type="match status" value="1"/>
</dbReference>
<dbReference type="Pfam" id="PF00702">
    <property type="entry name" value="Hydrolase"/>
    <property type="match status" value="1"/>
</dbReference>
<dbReference type="RefSeq" id="WP_353863736.1">
    <property type="nucleotide sequence ID" value="NZ_CP088295.1"/>
</dbReference>
<dbReference type="InterPro" id="IPR023214">
    <property type="entry name" value="HAD_sf"/>
</dbReference>
<proteinExistence type="predicted"/>
<evidence type="ECO:0000313" key="1">
    <source>
        <dbReference type="EMBL" id="UUY03224.1"/>
    </source>
</evidence>
<dbReference type="Proteomes" id="UP001058860">
    <property type="component" value="Chromosome"/>
</dbReference>
<name>A0ABY5PEX0_9ACTN</name>
<dbReference type="PRINTS" id="PR00413">
    <property type="entry name" value="HADHALOGNASE"/>
</dbReference>
<reference evidence="2" key="1">
    <citation type="submission" date="2021-11" db="EMBL/GenBank/DDBJ databases">
        <title>Cultivation dependent microbiological survey of springs from the worlds oldest radium mine currently devoted to the extraction of radon-saturated water.</title>
        <authorList>
            <person name="Kapinusova G."/>
            <person name="Smrhova T."/>
            <person name="Strejcek M."/>
            <person name="Suman J."/>
            <person name="Jani K."/>
            <person name="Pajer P."/>
            <person name="Uhlik O."/>
        </authorList>
    </citation>
    <scope>NUCLEOTIDE SEQUENCE [LARGE SCALE GENOMIC DNA]</scope>
    <source>
        <strain evidence="2">J379</strain>
    </source>
</reference>
<dbReference type="CDD" id="cd02603">
    <property type="entry name" value="HAD_sEH-N_like"/>
    <property type="match status" value="1"/>
</dbReference>
<dbReference type="SUPFAM" id="SSF56784">
    <property type="entry name" value="HAD-like"/>
    <property type="match status" value="1"/>
</dbReference>
<dbReference type="EMBL" id="CP088295">
    <property type="protein sequence ID" value="UUY03224.1"/>
    <property type="molecule type" value="Genomic_DNA"/>
</dbReference>
<dbReference type="InterPro" id="IPR052898">
    <property type="entry name" value="ACAD10-like"/>
</dbReference>
<accession>A0ABY5PEX0</accession>
<dbReference type="InterPro" id="IPR023198">
    <property type="entry name" value="PGP-like_dom2"/>
</dbReference>
<protein>
    <submittedName>
        <fullName evidence="1">HAD family phosphatase</fullName>
    </submittedName>
</protein>
<gene>
    <name evidence="1" type="ORF">LRS13_21525</name>
</gene>
<dbReference type="PANTHER" id="PTHR47829">
    <property type="entry name" value="HYDROLASE, PUTATIVE (AFU_ORTHOLOGUE AFUA_1G12880)-RELATED"/>
    <property type="match status" value="1"/>
</dbReference>
<evidence type="ECO:0000313" key="2">
    <source>
        <dbReference type="Proteomes" id="UP001058860"/>
    </source>
</evidence>
<dbReference type="Gene3D" id="3.40.50.1000">
    <property type="entry name" value="HAD superfamily/HAD-like"/>
    <property type="match status" value="1"/>
</dbReference>
<dbReference type="InterPro" id="IPR036412">
    <property type="entry name" value="HAD-like_sf"/>
</dbReference>
<sequence>MTEIRAIVSDFGGVLTSPLIGSFARISEDWDLPLEALGRAMQTVTERSGAHPLFELECGRITEAAFLEGLADALRDELGRDVPMHEFPDRFWAQLETNHELLEVLVALRDADYRMALLTNNVREWEPRWRSMIPVDEIFEVVVDSAFVGMRKPDPRIYELTIEQIGVPAEQCLFIDDMDVNITAARELGMAAVHFRETPQAIAEIHALLGRPAAA</sequence>
<keyword evidence="2" id="KW-1185">Reference proteome</keyword>
<dbReference type="PANTHER" id="PTHR47829:SF1">
    <property type="entry name" value="HAD FAMILY PHOSPHATASE"/>
    <property type="match status" value="1"/>
</dbReference>
<dbReference type="Gene3D" id="1.10.150.240">
    <property type="entry name" value="Putative phosphatase, domain 2"/>
    <property type="match status" value="1"/>
</dbReference>